<accession>A0ABZ0QQR7</accession>
<comment type="subunit">
    <text evidence="6">Interacts with RsgI.</text>
</comment>
<comment type="function">
    <text evidence="6">Sigma factors are initiation factors that promote the attachment of RNA polymerase to specific initiation sites and are then released.</text>
</comment>
<dbReference type="Proteomes" id="UP001304683">
    <property type="component" value="Chromosome"/>
</dbReference>
<dbReference type="InterPro" id="IPR014244">
    <property type="entry name" value="RNA_pol_sigma-I"/>
</dbReference>
<dbReference type="InterPro" id="IPR007627">
    <property type="entry name" value="RNA_pol_sigma70_r2"/>
</dbReference>
<organism evidence="8 9">
    <name type="scientific">Thermaerobacter composti</name>
    <dbReference type="NCBI Taxonomy" id="554949"/>
    <lineage>
        <taxon>Bacteria</taxon>
        <taxon>Bacillati</taxon>
        <taxon>Bacillota</taxon>
        <taxon>Clostridia</taxon>
        <taxon>Eubacteriales</taxon>
        <taxon>Clostridiales Family XVII. Incertae Sedis</taxon>
        <taxon>Thermaerobacter</taxon>
    </lineage>
</organism>
<dbReference type="HAMAP" id="MF_02064">
    <property type="entry name" value="Sigma70_SigI"/>
    <property type="match status" value="1"/>
</dbReference>
<dbReference type="EMBL" id="CP132508">
    <property type="protein sequence ID" value="WPD19857.1"/>
    <property type="molecule type" value="Genomic_DNA"/>
</dbReference>
<protein>
    <recommendedName>
        <fullName evidence="6">RNA polymerase sigma factor SigI</fullName>
    </recommendedName>
</protein>
<evidence type="ECO:0000256" key="3">
    <source>
        <dbReference type="ARBA" id="ARBA00023082"/>
    </source>
</evidence>
<dbReference type="InterPro" id="IPR013325">
    <property type="entry name" value="RNA_pol_sigma_r2"/>
</dbReference>
<gene>
    <name evidence="6 8" type="primary">sigI</name>
    <name evidence="8" type="ORF">Q5761_04180</name>
</gene>
<evidence type="ECO:0000313" key="8">
    <source>
        <dbReference type="EMBL" id="WPD19857.1"/>
    </source>
</evidence>
<dbReference type="Pfam" id="PF04542">
    <property type="entry name" value="Sigma70_r2"/>
    <property type="match status" value="1"/>
</dbReference>
<dbReference type="NCBIfam" id="TIGR02895">
    <property type="entry name" value="spore_sigI"/>
    <property type="match status" value="1"/>
</dbReference>
<dbReference type="SUPFAM" id="SSF88946">
    <property type="entry name" value="Sigma2 domain of RNA polymerase sigma factors"/>
    <property type="match status" value="1"/>
</dbReference>
<keyword evidence="9" id="KW-1185">Reference proteome</keyword>
<keyword evidence="2 6" id="KW-0805">Transcription regulation</keyword>
<dbReference type="PANTHER" id="PTHR30385">
    <property type="entry name" value="SIGMA FACTOR F FLAGELLAR"/>
    <property type="match status" value="1"/>
</dbReference>
<evidence type="ECO:0000256" key="1">
    <source>
        <dbReference type="ARBA" id="ARBA00022490"/>
    </source>
</evidence>
<evidence type="ECO:0000256" key="2">
    <source>
        <dbReference type="ARBA" id="ARBA00023015"/>
    </source>
</evidence>
<feature type="short sequence motif" description="Polymerase core binding" evidence="6">
    <location>
        <begin position="52"/>
        <end position="65"/>
    </location>
</feature>
<reference evidence="8 9" key="1">
    <citation type="submission" date="2023-08" db="EMBL/GenBank/DDBJ databases">
        <title>Genome sequence of Thermaerobacter compostii strain Ins1, a spore-forming filamentous bacterium isolated from a deep geothermal reservoir.</title>
        <authorList>
            <person name="Bregnard D."/>
            <person name="Gonzalez D."/>
            <person name="Junier P."/>
        </authorList>
    </citation>
    <scope>NUCLEOTIDE SEQUENCE [LARGE SCALE GENOMIC DNA]</scope>
    <source>
        <strain evidence="8 9">Ins1</strain>
    </source>
</reference>
<name>A0ABZ0QQR7_9FIRM</name>
<keyword evidence="6" id="KW-0346">Stress response</keyword>
<dbReference type="InterPro" id="IPR014284">
    <property type="entry name" value="RNA_pol_sigma-70_dom"/>
</dbReference>
<keyword evidence="5 6" id="KW-0804">Transcription</keyword>
<dbReference type="Gene3D" id="1.10.1740.10">
    <property type="match status" value="1"/>
</dbReference>
<evidence type="ECO:0000259" key="7">
    <source>
        <dbReference type="Pfam" id="PF04542"/>
    </source>
</evidence>
<evidence type="ECO:0000256" key="5">
    <source>
        <dbReference type="ARBA" id="ARBA00023163"/>
    </source>
</evidence>
<sequence length="240" mass="27236">MGASPLGTDQLIVAAKAGDDDARNELIRAYTPFVLKVASRVCGRYLHPGQDEEISIGLLAFNEAIDRFDARRGNNFIAFAETVIKRRLIDHFRKQTATRVAVPFSDLETEDEDGHPVNQVDIQAALDRHALAEEAWERRQEILRLQQELAQFGIRFSDLVESCPKHKDARDRAIQVARRLATVPAYREALLKNRTLPLRELAADPLVQASRKTLERQRKYIVAVALILMGDYVYLQEYVA</sequence>
<dbReference type="NCBIfam" id="TIGR02937">
    <property type="entry name" value="sigma70-ECF"/>
    <property type="match status" value="1"/>
</dbReference>
<keyword evidence="3 6" id="KW-0731">Sigma factor</keyword>
<dbReference type="RefSeq" id="WP_135225216.1">
    <property type="nucleotide sequence ID" value="NZ_CP132508.1"/>
</dbReference>
<proteinExistence type="inferred from homology"/>
<dbReference type="NCBIfam" id="NF006174">
    <property type="entry name" value="PRK08311.2-2"/>
    <property type="match status" value="1"/>
</dbReference>
<comment type="activity regulation">
    <text evidence="6">Negatively regulated by the anti-sigma-I factor RsgI.</text>
</comment>
<dbReference type="PANTHER" id="PTHR30385:SF6">
    <property type="entry name" value="RNA POLYMERASE SIGMA FACTOR SIGI"/>
    <property type="match status" value="1"/>
</dbReference>
<comment type="caution">
    <text evidence="6">Lacks conserved residue(s) required for the propagation of feature annotation.</text>
</comment>
<evidence type="ECO:0000256" key="6">
    <source>
        <dbReference type="HAMAP-Rule" id="MF_02064"/>
    </source>
</evidence>
<evidence type="ECO:0000313" key="9">
    <source>
        <dbReference type="Proteomes" id="UP001304683"/>
    </source>
</evidence>
<feature type="domain" description="RNA polymerase sigma-70 region 2" evidence="7">
    <location>
        <begin position="26"/>
        <end position="96"/>
    </location>
</feature>
<keyword evidence="1 6" id="KW-0963">Cytoplasm</keyword>
<keyword evidence="4 6" id="KW-0238">DNA-binding</keyword>
<comment type="similarity">
    <text evidence="6">Belongs to the sigma-70 factor family. SigI subfamily.</text>
</comment>
<dbReference type="PIRSF" id="PIRSF038953">
    <property type="entry name" value="SigI"/>
    <property type="match status" value="1"/>
</dbReference>
<comment type="subcellular location">
    <subcellularLocation>
        <location evidence="6">Cytoplasm</location>
    </subcellularLocation>
</comment>
<evidence type="ECO:0000256" key="4">
    <source>
        <dbReference type="ARBA" id="ARBA00023125"/>
    </source>
</evidence>